<proteinExistence type="predicted"/>
<accession>A0ABQ9NSY9</accession>
<keyword evidence="3" id="KW-1185">Reference proteome</keyword>
<evidence type="ECO:0000313" key="3">
    <source>
        <dbReference type="Proteomes" id="UP001172684"/>
    </source>
</evidence>
<dbReference type="Proteomes" id="UP001172684">
    <property type="component" value="Unassembled WGS sequence"/>
</dbReference>
<feature type="compositionally biased region" description="Low complexity" evidence="1">
    <location>
        <begin position="20"/>
        <end position="46"/>
    </location>
</feature>
<feature type="region of interest" description="Disordered" evidence="1">
    <location>
        <begin position="1"/>
        <end position="79"/>
    </location>
</feature>
<feature type="compositionally biased region" description="Polar residues" evidence="1">
    <location>
        <begin position="1"/>
        <end position="19"/>
    </location>
</feature>
<name>A0ABQ9NSY9_9PEZI</name>
<gene>
    <name evidence="2" type="ORF">H2201_006646</name>
</gene>
<protein>
    <recommendedName>
        <fullName evidence="4">REJ domain-containing protein</fullName>
    </recommendedName>
</protein>
<feature type="compositionally biased region" description="Polar residues" evidence="1">
    <location>
        <begin position="59"/>
        <end position="79"/>
    </location>
</feature>
<comment type="caution">
    <text evidence="2">The sequence shown here is derived from an EMBL/GenBank/DDBJ whole genome shotgun (WGS) entry which is preliminary data.</text>
</comment>
<dbReference type="EMBL" id="JAPDRL010000060">
    <property type="protein sequence ID" value="KAJ9661096.1"/>
    <property type="molecule type" value="Genomic_DNA"/>
</dbReference>
<reference evidence="2" key="1">
    <citation type="submission" date="2022-10" db="EMBL/GenBank/DDBJ databases">
        <title>Culturing micro-colonial fungi from biological soil crusts in the Mojave desert and describing Neophaeococcomyces mojavensis, and introducing the new genera and species Taxawa tesnikishii.</title>
        <authorList>
            <person name="Kurbessoian T."/>
            <person name="Stajich J.E."/>
        </authorList>
    </citation>
    <scope>NUCLEOTIDE SEQUENCE</scope>
    <source>
        <strain evidence="2">TK_1</strain>
    </source>
</reference>
<organism evidence="2 3">
    <name type="scientific">Coniosporium apollinis</name>
    <dbReference type="NCBI Taxonomy" id="61459"/>
    <lineage>
        <taxon>Eukaryota</taxon>
        <taxon>Fungi</taxon>
        <taxon>Dikarya</taxon>
        <taxon>Ascomycota</taxon>
        <taxon>Pezizomycotina</taxon>
        <taxon>Dothideomycetes</taxon>
        <taxon>Dothideomycetes incertae sedis</taxon>
        <taxon>Coniosporium</taxon>
    </lineage>
</organism>
<evidence type="ECO:0008006" key="4">
    <source>
        <dbReference type="Google" id="ProtNLM"/>
    </source>
</evidence>
<evidence type="ECO:0000313" key="2">
    <source>
        <dbReference type="EMBL" id="KAJ9661096.1"/>
    </source>
</evidence>
<sequence length="79" mass="8070">MYKNTSSGKGYSSQPYNTHSSSSSTYSASSASSRAASVASSSRSTYGYGSKPAVVVHNTGGTTRDPVSSGSAGNQGYWK</sequence>
<evidence type="ECO:0000256" key="1">
    <source>
        <dbReference type="SAM" id="MobiDB-lite"/>
    </source>
</evidence>